<keyword evidence="3" id="KW-1185">Reference proteome</keyword>
<proteinExistence type="predicted"/>
<dbReference type="Proteomes" id="UP000294562">
    <property type="component" value="Unassembled WGS sequence"/>
</dbReference>
<keyword evidence="1" id="KW-1133">Transmembrane helix</keyword>
<evidence type="ECO:0000313" key="3">
    <source>
        <dbReference type="Proteomes" id="UP000294562"/>
    </source>
</evidence>
<gene>
    <name evidence="2" type="ORF">E2L05_06065</name>
</gene>
<dbReference type="EMBL" id="SMZO01000010">
    <property type="protein sequence ID" value="TDL89434.1"/>
    <property type="molecule type" value="Genomic_DNA"/>
</dbReference>
<dbReference type="OrthoDB" id="7875737at2"/>
<evidence type="ECO:0000313" key="2">
    <source>
        <dbReference type="EMBL" id="TDL89434.1"/>
    </source>
</evidence>
<evidence type="ECO:0000256" key="1">
    <source>
        <dbReference type="SAM" id="Phobius"/>
    </source>
</evidence>
<feature type="transmembrane region" description="Helical" evidence="1">
    <location>
        <begin position="6"/>
        <end position="27"/>
    </location>
</feature>
<comment type="caution">
    <text evidence="2">The sequence shown here is derived from an EMBL/GenBank/DDBJ whole genome shotgun (WGS) entry which is preliminary data.</text>
</comment>
<sequence length="71" mass="7316">MDILIWIGAAISLAGLGGIIACIIMTARARKAGLDDASLRARLKTMVVYNLGALMVSSIGLMCVVVGILLG</sequence>
<accession>A0A4R6B044</accession>
<protein>
    <submittedName>
        <fullName evidence="2">Uncharacterized protein</fullName>
    </submittedName>
</protein>
<keyword evidence="1" id="KW-0472">Membrane</keyword>
<keyword evidence="1" id="KW-0812">Transmembrane</keyword>
<dbReference type="AlphaFoldDB" id="A0A4R6B044"/>
<reference evidence="2 3" key="1">
    <citation type="submission" date="2019-03" db="EMBL/GenBank/DDBJ databases">
        <title>Rhodobacteraceae bacterium SM1902, a new member of the family Rhodobacteraceae isolated from Yantai.</title>
        <authorList>
            <person name="Sun Y."/>
        </authorList>
    </citation>
    <scope>NUCLEOTIDE SEQUENCE [LARGE SCALE GENOMIC DNA]</scope>
    <source>
        <strain evidence="2 3">SM1902</strain>
    </source>
</reference>
<name>A0A4R6B044_9RHOB</name>
<feature type="transmembrane region" description="Helical" evidence="1">
    <location>
        <begin position="47"/>
        <end position="70"/>
    </location>
</feature>
<dbReference type="RefSeq" id="WP_133342009.1">
    <property type="nucleotide sequence ID" value="NZ_SMZO01000010.1"/>
</dbReference>
<organism evidence="2 3">
    <name type="scientific">Meridianimarinicoccus aquatilis</name>
    <dbReference type="NCBI Taxonomy" id="2552766"/>
    <lineage>
        <taxon>Bacteria</taxon>
        <taxon>Pseudomonadati</taxon>
        <taxon>Pseudomonadota</taxon>
        <taxon>Alphaproteobacteria</taxon>
        <taxon>Rhodobacterales</taxon>
        <taxon>Paracoccaceae</taxon>
        <taxon>Meridianimarinicoccus</taxon>
    </lineage>
</organism>